<organism evidence="5 6">
    <name type="scientific">Ophiocordyceps camponoti-rufipedis</name>
    <dbReference type="NCBI Taxonomy" id="2004952"/>
    <lineage>
        <taxon>Eukaryota</taxon>
        <taxon>Fungi</taxon>
        <taxon>Dikarya</taxon>
        <taxon>Ascomycota</taxon>
        <taxon>Pezizomycotina</taxon>
        <taxon>Sordariomycetes</taxon>
        <taxon>Hypocreomycetidae</taxon>
        <taxon>Hypocreales</taxon>
        <taxon>Ophiocordycipitaceae</taxon>
        <taxon>Ophiocordyceps</taxon>
    </lineage>
</organism>
<evidence type="ECO:0000313" key="5">
    <source>
        <dbReference type="EMBL" id="PHH78263.1"/>
    </source>
</evidence>
<keyword evidence="2" id="KW-0175">Coiled coil</keyword>
<dbReference type="InterPro" id="IPR001878">
    <property type="entry name" value="Znf_CCHC"/>
</dbReference>
<dbReference type="Pfam" id="PF15288">
    <property type="entry name" value="zf-CCHC_6"/>
    <property type="match status" value="1"/>
</dbReference>
<dbReference type="Proteomes" id="UP000226431">
    <property type="component" value="Unassembled WGS sequence"/>
</dbReference>
<keyword evidence="6" id="KW-1185">Reference proteome</keyword>
<sequence>MWLLDRFTSSPLCWLTDLANLANRTILSYIKSKPGSQTSESRGQADGNNRGSRPSRFFRLTCKKCNQLGHRAKTCPQKRITAHEPSDRSAETETSTTASTSSGVKTEEEQAAVIQPVSTESFSRSAHRKKLLRRLDKVQRDLEAVLLEMEDMVADDALYREED</sequence>
<feature type="region of interest" description="Disordered" evidence="3">
    <location>
        <begin position="33"/>
        <end position="55"/>
    </location>
</feature>
<dbReference type="GO" id="GO:0003676">
    <property type="term" value="F:nucleic acid binding"/>
    <property type="evidence" value="ECO:0007669"/>
    <property type="project" value="InterPro"/>
</dbReference>
<dbReference type="GO" id="GO:0008270">
    <property type="term" value="F:zinc ion binding"/>
    <property type="evidence" value="ECO:0007669"/>
    <property type="project" value="UniProtKB-KW"/>
</dbReference>
<dbReference type="PROSITE" id="PS50158">
    <property type="entry name" value="ZF_CCHC"/>
    <property type="match status" value="1"/>
</dbReference>
<evidence type="ECO:0000256" key="1">
    <source>
        <dbReference type="PROSITE-ProRule" id="PRU00047"/>
    </source>
</evidence>
<proteinExistence type="predicted"/>
<keyword evidence="1" id="KW-0479">Metal-binding</keyword>
<evidence type="ECO:0000313" key="6">
    <source>
        <dbReference type="Proteomes" id="UP000226431"/>
    </source>
</evidence>
<feature type="compositionally biased region" description="Low complexity" evidence="3">
    <location>
        <begin position="92"/>
        <end position="102"/>
    </location>
</feature>
<dbReference type="Gene3D" id="4.10.60.10">
    <property type="entry name" value="Zinc finger, CCHC-type"/>
    <property type="match status" value="1"/>
</dbReference>
<feature type="domain" description="CCHC-type" evidence="4">
    <location>
        <begin position="62"/>
        <end position="77"/>
    </location>
</feature>
<keyword evidence="1" id="KW-0863">Zinc-finger</keyword>
<feature type="compositionally biased region" description="Basic and acidic residues" evidence="3">
    <location>
        <begin position="81"/>
        <end position="91"/>
    </location>
</feature>
<dbReference type="SUPFAM" id="SSF57756">
    <property type="entry name" value="Retrovirus zinc finger-like domains"/>
    <property type="match status" value="1"/>
</dbReference>
<evidence type="ECO:0000259" key="4">
    <source>
        <dbReference type="PROSITE" id="PS50158"/>
    </source>
</evidence>
<name>A0A2C5ZEG2_9HYPO</name>
<evidence type="ECO:0000256" key="2">
    <source>
        <dbReference type="SAM" id="Coils"/>
    </source>
</evidence>
<reference evidence="5 6" key="1">
    <citation type="submission" date="2017-06" db="EMBL/GenBank/DDBJ databases">
        <title>Ant-infecting Ophiocordyceps genomes reveal a high diversity of potential behavioral manipulation genes and a possible major role for enterotoxins.</title>
        <authorList>
            <person name="De Bekker C."/>
            <person name="Evans H.C."/>
            <person name="Brachmann A."/>
            <person name="Hughes D.P."/>
        </authorList>
    </citation>
    <scope>NUCLEOTIDE SEQUENCE [LARGE SCALE GENOMIC DNA]</scope>
    <source>
        <strain evidence="5 6">Map16</strain>
    </source>
</reference>
<evidence type="ECO:0000256" key="3">
    <source>
        <dbReference type="SAM" id="MobiDB-lite"/>
    </source>
</evidence>
<accession>A0A2C5ZEG2</accession>
<dbReference type="InterPro" id="IPR041670">
    <property type="entry name" value="Znf-CCHC_6"/>
</dbReference>
<dbReference type="EMBL" id="NJES01000086">
    <property type="protein sequence ID" value="PHH78263.1"/>
    <property type="molecule type" value="Genomic_DNA"/>
</dbReference>
<protein>
    <recommendedName>
        <fullName evidence="4">CCHC-type domain-containing protein</fullName>
    </recommendedName>
</protein>
<gene>
    <name evidence="5" type="ORF">CDD80_7136</name>
</gene>
<dbReference type="InterPro" id="IPR036875">
    <property type="entry name" value="Znf_CCHC_sf"/>
</dbReference>
<feature type="region of interest" description="Disordered" evidence="3">
    <location>
        <begin position="73"/>
        <end position="126"/>
    </location>
</feature>
<feature type="compositionally biased region" description="Polar residues" evidence="3">
    <location>
        <begin position="34"/>
        <end position="52"/>
    </location>
</feature>
<feature type="coiled-coil region" evidence="2">
    <location>
        <begin position="128"/>
        <end position="155"/>
    </location>
</feature>
<comment type="caution">
    <text evidence="5">The sequence shown here is derived from an EMBL/GenBank/DDBJ whole genome shotgun (WGS) entry which is preliminary data.</text>
</comment>
<dbReference type="AlphaFoldDB" id="A0A2C5ZEG2"/>
<keyword evidence="1" id="KW-0862">Zinc</keyword>